<dbReference type="PANTHER" id="PTHR43818:SF11">
    <property type="entry name" value="BCDNA.GH03377"/>
    <property type="match status" value="1"/>
</dbReference>
<dbReference type="InterPro" id="IPR050463">
    <property type="entry name" value="Gfo/Idh/MocA_oxidrdct_glycsds"/>
</dbReference>
<dbReference type="GO" id="GO:0016491">
    <property type="term" value="F:oxidoreductase activity"/>
    <property type="evidence" value="ECO:0007669"/>
    <property type="project" value="UniProtKB-KW"/>
</dbReference>
<dbReference type="AlphaFoldDB" id="A0A3D9I467"/>
<evidence type="ECO:0000313" key="4">
    <source>
        <dbReference type="EMBL" id="RED56558.1"/>
    </source>
</evidence>
<dbReference type="EMBL" id="QRDY01000013">
    <property type="protein sequence ID" value="RED56558.1"/>
    <property type="molecule type" value="Genomic_DNA"/>
</dbReference>
<gene>
    <name evidence="4" type="ORF">DFP95_11331</name>
</gene>
<evidence type="ECO:0000313" key="5">
    <source>
        <dbReference type="Proteomes" id="UP000256869"/>
    </source>
</evidence>
<keyword evidence="5" id="KW-1185">Reference proteome</keyword>
<evidence type="ECO:0000259" key="2">
    <source>
        <dbReference type="Pfam" id="PF01408"/>
    </source>
</evidence>
<feature type="domain" description="Gfo/Idh/MocA-like oxidoreductase N-terminal" evidence="2">
    <location>
        <begin position="9"/>
        <end position="130"/>
    </location>
</feature>
<evidence type="ECO:0000259" key="3">
    <source>
        <dbReference type="Pfam" id="PF22725"/>
    </source>
</evidence>
<dbReference type="Proteomes" id="UP000256869">
    <property type="component" value="Unassembled WGS sequence"/>
</dbReference>
<accession>A0A3D9I467</accession>
<protein>
    <submittedName>
        <fullName evidence="4">Putative dehydrogenase</fullName>
    </submittedName>
</protein>
<feature type="domain" description="GFO/IDH/MocA-like oxidoreductase" evidence="3">
    <location>
        <begin position="143"/>
        <end position="290"/>
    </location>
</feature>
<dbReference type="PANTHER" id="PTHR43818">
    <property type="entry name" value="BCDNA.GH03377"/>
    <property type="match status" value="1"/>
</dbReference>
<dbReference type="Gene3D" id="3.40.50.720">
    <property type="entry name" value="NAD(P)-binding Rossmann-like Domain"/>
    <property type="match status" value="1"/>
</dbReference>
<dbReference type="SUPFAM" id="SSF55347">
    <property type="entry name" value="Glyceraldehyde-3-phosphate dehydrogenase-like, C-terminal domain"/>
    <property type="match status" value="1"/>
</dbReference>
<comment type="caution">
    <text evidence="4">The sequence shown here is derived from an EMBL/GenBank/DDBJ whole genome shotgun (WGS) entry which is preliminary data.</text>
</comment>
<organism evidence="4 5">
    <name type="scientific">Cohnella lupini</name>
    <dbReference type="NCBI Taxonomy" id="1294267"/>
    <lineage>
        <taxon>Bacteria</taxon>
        <taxon>Bacillati</taxon>
        <taxon>Bacillota</taxon>
        <taxon>Bacilli</taxon>
        <taxon>Bacillales</taxon>
        <taxon>Paenibacillaceae</taxon>
        <taxon>Cohnella</taxon>
    </lineage>
</organism>
<dbReference type="SUPFAM" id="SSF51735">
    <property type="entry name" value="NAD(P)-binding Rossmann-fold domains"/>
    <property type="match status" value="1"/>
</dbReference>
<evidence type="ECO:0000256" key="1">
    <source>
        <dbReference type="ARBA" id="ARBA00023002"/>
    </source>
</evidence>
<dbReference type="Gene3D" id="3.30.360.10">
    <property type="entry name" value="Dihydrodipicolinate Reductase, domain 2"/>
    <property type="match status" value="1"/>
</dbReference>
<dbReference type="InterPro" id="IPR036291">
    <property type="entry name" value="NAD(P)-bd_dom_sf"/>
</dbReference>
<dbReference type="GO" id="GO:0000166">
    <property type="term" value="F:nucleotide binding"/>
    <property type="evidence" value="ECO:0007669"/>
    <property type="project" value="InterPro"/>
</dbReference>
<proteinExistence type="predicted"/>
<sequence>MVGVNKKKINVGMVGYKFMGKAHSHAYKDVGMFFDTAADVVMKAICGRDENGVKEAADKFGWESYETDWRKMIAREDIDFVDINAPSDAHKEITLAAIAAGKHVFCEKPLALNLADGREMLAAAEKAGVKHAICFNYRFLPAVQLAKQIIDEGRLGEIHHYRATYLQDWLVDPNTPLAWRLKKEVAGSGAHGDINAHSIDLARFLIGEFDRVVGHNRTFVKERPLLTGSAGGLSGGGASTEKGEVTVDDATGFLADFKNGAMGMFVASRFAAGRKNHNTFEIHGSKGTIRWDLEKLNELEVYFREDEPNLAGFRRILATEPSHKYAGNWWPTGHIIGYEHAFVHIVYEFIQHMTTDSPFTPTFLDGVKCQEVLEAVDLSIERGAWVSVDEV</sequence>
<name>A0A3D9I467_9BACL</name>
<dbReference type="InterPro" id="IPR000683">
    <property type="entry name" value="Gfo/Idh/MocA-like_OxRdtase_N"/>
</dbReference>
<dbReference type="Pfam" id="PF01408">
    <property type="entry name" value="GFO_IDH_MocA"/>
    <property type="match status" value="1"/>
</dbReference>
<dbReference type="InterPro" id="IPR055170">
    <property type="entry name" value="GFO_IDH_MocA-like_dom"/>
</dbReference>
<reference evidence="4 5" key="1">
    <citation type="submission" date="2018-07" db="EMBL/GenBank/DDBJ databases">
        <title>Genomic Encyclopedia of Type Strains, Phase III (KMG-III): the genomes of soil and plant-associated and newly described type strains.</title>
        <authorList>
            <person name="Whitman W."/>
        </authorList>
    </citation>
    <scope>NUCLEOTIDE SEQUENCE [LARGE SCALE GENOMIC DNA]</scope>
    <source>
        <strain evidence="4 5">CECT 8236</strain>
    </source>
</reference>
<dbReference type="Pfam" id="PF22725">
    <property type="entry name" value="GFO_IDH_MocA_C3"/>
    <property type="match status" value="1"/>
</dbReference>
<keyword evidence="1" id="KW-0560">Oxidoreductase</keyword>